<dbReference type="Pfam" id="PF14425">
    <property type="entry name" value="Imm3"/>
    <property type="match status" value="2"/>
</dbReference>
<keyword evidence="3" id="KW-1185">Reference proteome</keyword>
<evidence type="ECO:0000313" key="3">
    <source>
        <dbReference type="Proteomes" id="UP000240419"/>
    </source>
</evidence>
<dbReference type="InterPro" id="IPR025678">
    <property type="entry name" value="Imm3"/>
</dbReference>
<accession>A0A2P7UGA5</accession>
<name>A0A2P7UGA5_9BACL</name>
<gene>
    <name evidence="2" type="ORF">C7R93_29075</name>
</gene>
<evidence type="ECO:0000256" key="1">
    <source>
        <dbReference type="SAM" id="Coils"/>
    </source>
</evidence>
<sequence>MGGHKVKRNYEALFGAFYENYFHFKSERMSGPEALACTCEAYFGMDKRGEMEKAVLFIAEGRIHLTHSKIFVKSKQKIIDALNSLDLNKLQLEIAPDDYQDILERRDMVLDGIESIPVDYSPNTRYYYFEIDKEVKNYFGILFNEKKDAIELVEEIMERFERECRSTLSEKIVVRTTLAELLIRYRINAKGEFLKIKNELEQFDMNDVGEQLSENEKLDLSMRIKEVLSKLQNL</sequence>
<evidence type="ECO:0000313" key="2">
    <source>
        <dbReference type="EMBL" id="PSJ86042.1"/>
    </source>
</evidence>
<comment type="caution">
    <text evidence="2">The sequence shown here is derived from an EMBL/GenBank/DDBJ whole genome shotgun (WGS) entry which is preliminary data.</text>
</comment>
<protein>
    <submittedName>
        <fullName evidence="2">Uncharacterized protein</fullName>
    </submittedName>
</protein>
<keyword evidence="1" id="KW-0175">Coiled coil</keyword>
<proteinExistence type="predicted"/>
<dbReference type="EMBL" id="PXZM01000063">
    <property type="protein sequence ID" value="PSJ86042.1"/>
    <property type="molecule type" value="Genomic_DNA"/>
</dbReference>
<dbReference type="Proteomes" id="UP000240419">
    <property type="component" value="Unassembled WGS sequence"/>
</dbReference>
<dbReference type="AlphaFoldDB" id="A0A2P7UGA5"/>
<organism evidence="2 3">
    <name type="scientific">Brevibacillus fortis</name>
    <dbReference type="NCBI Taxonomy" id="2126352"/>
    <lineage>
        <taxon>Bacteria</taxon>
        <taxon>Bacillati</taxon>
        <taxon>Bacillota</taxon>
        <taxon>Bacilli</taxon>
        <taxon>Bacillales</taxon>
        <taxon>Paenibacillaceae</taxon>
        <taxon>Brevibacillus</taxon>
    </lineage>
</organism>
<reference evidence="2 3" key="1">
    <citation type="submission" date="2018-03" db="EMBL/GenBank/DDBJ databases">
        <title>Brevisbacillus phylogenomics.</title>
        <authorList>
            <person name="Dunlap C."/>
        </authorList>
    </citation>
    <scope>NUCLEOTIDE SEQUENCE [LARGE SCALE GENOMIC DNA]</scope>
    <source>
        <strain evidence="2 3">NRRL NRS-1210</strain>
    </source>
</reference>
<feature type="coiled-coil region" evidence="1">
    <location>
        <begin position="143"/>
        <end position="170"/>
    </location>
</feature>